<reference evidence="2" key="1">
    <citation type="submission" date="2022-03" db="EMBL/GenBank/DDBJ databases">
        <title>Draft genome sequence of Aduncisulcus paluster, a free-living microaerophilic Fornicata.</title>
        <authorList>
            <person name="Yuyama I."/>
            <person name="Kume K."/>
            <person name="Tamura T."/>
            <person name="Inagaki Y."/>
            <person name="Hashimoto T."/>
        </authorList>
    </citation>
    <scope>NUCLEOTIDE SEQUENCE</scope>
    <source>
        <strain evidence="2">NY0171</strain>
    </source>
</reference>
<sequence length="183" mass="20425">ELSDASEYIIALAKTLRTRKDIFEKPAVKGKKGKKTQPASSTEAVRTAHEMRIYIAKTYPAWRVLLCTKLSEVFNSTSGKFETKPMVIAKSLVSGGEVHKHDIKKLMQFAALVMKSSSPASLLTTKTAFEEEYVLDAYSKTLCELVGIERMRISMKDNVLEECDVEKQRDLAKPGAPAVFFSE</sequence>
<dbReference type="EMBL" id="BQXS01011567">
    <property type="protein sequence ID" value="GKT14127.1"/>
    <property type="molecule type" value="Genomic_DNA"/>
</dbReference>
<protein>
    <submittedName>
        <fullName evidence="2">Leucyl-tRNA synthetase, class Ia, archaeal/eukaryotic cytosolic like protein</fullName>
    </submittedName>
</protein>
<comment type="similarity">
    <text evidence="1">Belongs to the class-I aminoacyl-tRNA synthetase family.</text>
</comment>
<organism evidence="2 3">
    <name type="scientific">Aduncisulcus paluster</name>
    <dbReference type="NCBI Taxonomy" id="2918883"/>
    <lineage>
        <taxon>Eukaryota</taxon>
        <taxon>Metamonada</taxon>
        <taxon>Carpediemonas-like organisms</taxon>
        <taxon>Aduncisulcus</taxon>
    </lineage>
</organism>
<evidence type="ECO:0000313" key="2">
    <source>
        <dbReference type="EMBL" id="GKT14127.1"/>
    </source>
</evidence>
<dbReference type="Proteomes" id="UP001057375">
    <property type="component" value="Unassembled WGS sequence"/>
</dbReference>
<evidence type="ECO:0000313" key="3">
    <source>
        <dbReference type="Proteomes" id="UP001057375"/>
    </source>
</evidence>
<feature type="non-terminal residue" evidence="2">
    <location>
        <position position="1"/>
    </location>
</feature>
<comment type="caution">
    <text evidence="2">The sequence shown here is derived from an EMBL/GenBank/DDBJ whole genome shotgun (WGS) entry which is preliminary data.</text>
</comment>
<proteinExistence type="inferred from homology"/>
<dbReference type="PANTHER" id="PTHR45794">
    <property type="entry name" value="LEUCYL-TRNA SYNTHETASE"/>
    <property type="match status" value="1"/>
</dbReference>
<name>A0ABQ5JR96_9EUKA</name>
<accession>A0ABQ5JR96</accession>
<gene>
    <name evidence="2" type="ORF">ADUPG1_010414</name>
</gene>
<evidence type="ECO:0000256" key="1">
    <source>
        <dbReference type="ARBA" id="ARBA00005594"/>
    </source>
</evidence>
<keyword evidence="3" id="KW-1185">Reference proteome</keyword>
<dbReference type="InterPro" id="IPR004493">
    <property type="entry name" value="Leu-tRNA-synth_Ia_arc/euk"/>
</dbReference>
<dbReference type="PANTHER" id="PTHR45794:SF1">
    <property type="entry name" value="LEUCINE--TRNA LIGASE, CYTOPLASMIC"/>
    <property type="match status" value="1"/>
</dbReference>